<evidence type="ECO:0008006" key="5">
    <source>
        <dbReference type="Google" id="ProtNLM"/>
    </source>
</evidence>
<evidence type="ECO:0000256" key="2">
    <source>
        <dbReference type="SAM" id="Phobius"/>
    </source>
</evidence>
<dbReference type="AlphaFoldDB" id="A0A899FWW0"/>
<dbReference type="InterPro" id="IPR013262">
    <property type="entry name" value="OMP_MIM1/TOM13_mt"/>
</dbReference>
<keyword evidence="2" id="KW-1133">Transmembrane helix</keyword>
<accession>A0A899FWW0</accession>
<organism evidence="3 4">
    <name type="scientific">Pneumocystis wakefieldiae</name>
    <dbReference type="NCBI Taxonomy" id="38082"/>
    <lineage>
        <taxon>Eukaryota</taxon>
        <taxon>Fungi</taxon>
        <taxon>Dikarya</taxon>
        <taxon>Ascomycota</taxon>
        <taxon>Taphrinomycotina</taxon>
        <taxon>Pneumocystomycetes</taxon>
        <taxon>Pneumocystaceae</taxon>
        <taxon>Pneumocystis</taxon>
    </lineage>
</organism>
<sequence length="145" mass="16870">MNENELIHDSDNFSYEPSEDNSMSEESEKDDVIDVLHVYPTPDDIEKSLKNNMNKPVPYVNSESCKKIWSLIRTSLINMFLPFINGVFLGFGEIFAHEMSIRWNILGARVCLCIHFLKLIREAKTTSFKQKCIRLARIDFDFAIF</sequence>
<keyword evidence="2" id="KW-0812">Transmembrane</keyword>
<evidence type="ECO:0000313" key="4">
    <source>
        <dbReference type="Proteomes" id="UP000663699"/>
    </source>
</evidence>
<feature type="region of interest" description="Disordered" evidence="1">
    <location>
        <begin position="1"/>
        <end position="29"/>
    </location>
</feature>
<dbReference type="EMBL" id="CP054535">
    <property type="protein sequence ID" value="QSL64906.1"/>
    <property type="molecule type" value="Genomic_DNA"/>
</dbReference>
<dbReference type="Pfam" id="PF08219">
    <property type="entry name" value="TOM13"/>
    <property type="match status" value="1"/>
</dbReference>
<keyword evidence="2" id="KW-0472">Membrane</keyword>
<keyword evidence="4" id="KW-1185">Reference proteome</keyword>
<dbReference type="Proteomes" id="UP000663699">
    <property type="component" value="Chromosome 4"/>
</dbReference>
<dbReference type="OrthoDB" id="5529571at2759"/>
<dbReference type="GO" id="GO:0070096">
    <property type="term" value="P:mitochondrial outer membrane translocase complex assembly"/>
    <property type="evidence" value="ECO:0007669"/>
    <property type="project" value="TreeGrafter"/>
</dbReference>
<feature type="compositionally biased region" description="Acidic residues" evidence="1">
    <location>
        <begin position="17"/>
        <end position="29"/>
    </location>
</feature>
<evidence type="ECO:0000256" key="1">
    <source>
        <dbReference type="SAM" id="MobiDB-lite"/>
    </source>
</evidence>
<protein>
    <recommendedName>
        <fullName evidence="5">Mitochondrial import protein 1</fullName>
    </recommendedName>
</protein>
<proteinExistence type="predicted"/>
<feature type="transmembrane region" description="Helical" evidence="2">
    <location>
        <begin position="76"/>
        <end position="95"/>
    </location>
</feature>
<dbReference type="GO" id="GO:0045040">
    <property type="term" value="P:protein insertion into mitochondrial outer membrane"/>
    <property type="evidence" value="ECO:0007669"/>
    <property type="project" value="TreeGrafter"/>
</dbReference>
<gene>
    <name evidence="3" type="ORF">MERGE_002210</name>
</gene>
<dbReference type="GO" id="GO:0005741">
    <property type="term" value="C:mitochondrial outer membrane"/>
    <property type="evidence" value="ECO:0007669"/>
    <property type="project" value="InterPro"/>
</dbReference>
<feature type="compositionally biased region" description="Basic and acidic residues" evidence="1">
    <location>
        <begin position="1"/>
        <end position="11"/>
    </location>
</feature>
<dbReference type="PANTHER" id="PTHR28241:SF1">
    <property type="entry name" value="MITOCHONDRIAL IMPORT PROTEIN 1"/>
    <property type="match status" value="1"/>
</dbReference>
<evidence type="ECO:0000313" key="3">
    <source>
        <dbReference type="EMBL" id="QSL64906.1"/>
    </source>
</evidence>
<name>A0A899FWW0_9ASCO</name>
<reference evidence="3" key="1">
    <citation type="submission" date="2020-06" db="EMBL/GenBank/DDBJ databases">
        <title>Genomes of multiple members of Pneumocystis genus reveal paths to human pathogen Pneumocystis jirovecii.</title>
        <authorList>
            <person name="Cisse O.H."/>
            <person name="Ma L."/>
            <person name="Dekker J."/>
            <person name="Khil P."/>
            <person name="Jo J."/>
            <person name="Brenchley J."/>
            <person name="Blair R."/>
            <person name="Pahar B."/>
            <person name="Chabe M."/>
            <person name="Van Rompay K.A."/>
            <person name="Keesler R."/>
            <person name="Sukura A."/>
            <person name="Hirsch V."/>
            <person name="Kutty G."/>
            <person name="Liu Y."/>
            <person name="Peng L."/>
            <person name="Chen J."/>
            <person name="Song J."/>
            <person name="Weissenbacher-Lang C."/>
            <person name="Xu J."/>
            <person name="Upham N.S."/>
            <person name="Stajich J.E."/>
            <person name="Cuomo C.A."/>
            <person name="Cushion M.T."/>
            <person name="Kovacs J.A."/>
        </authorList>
    </citation>
    <scope>NUCLEOTIDE SEQUENCE</scope>
    <source>
        <strain evidence="3">2A</strain>
    </source>
</reference>
<dbReference type="PANTHER" id="PTHR28241">
    <property type="entry name" value="MITOCHONDRIAL IMPORT PROTEIN 1"/>
    <property type="match status" value="1"/>
</dbReference>